<keyword evidence="5" id="KW-1185">Reference proteome</keyword>
<dbReference type="PANTHER" id="PTHR43877:SF2">
    <property type="entry name" value="AMINOALKYLPHOSPHONATE N-ACETYLTRANSFERASE-RELATED"/>
    <property type="match status" value="1"/>
</dbReference>
<dbReference type="Pfam" id="PF00583">
    <property type="entry name" value="Acetyltransf_1"/>
    <property type="match status" value="1"/>
</dbReference>
<keyword evidence="2" id="KW-0012">Acyltransferase</keyword>
<feature type="domain" description="N-acetyltransferase" evidence="3">
    <location>
        <begin position="8"/>
        <end position="160"/>
    </location>
</feature>
<evidence type="ECO:0000259" key="3">
    <source>
        <dbReference type="PROSITE" id="PS51186"/>
    </source>
</evidence>
<evidence type="ECO:0000256" key="2">
    <source>
        <dbReference type="ARBA" id="ARBA00023315"/>
    </source>
</evidence>
<organism evidence="4 5">
    <name type="scientific">Sphaerisporangium dianthi</name>
    <dbReference type="NCBI Taxonomy" id="1436120"/>
    <lineage>
        <taxon>Bacteria</taxon>
        <taxon>Bacillati</taxon>
        <taxon>Actinomycetota</taxon>
        <taxon>Actinomycetes</taxon>
        <taxon>Streptosporangiales</taxon>
        <taxon>Streptosporangiaceae</taxon>
        <taxon>Sphaerisporangium</taxon>
    </lineage>
</organism>
<comment type="caution">
    <text evidence="4">The sequence shown here is derived from an EMBL/GenBank/DDBJ whole genome shotgun (WGS) entry which is preliminary data.</text>
</comment>
<dbReference type="PANTHER" id="PTHR43877">
    <property type="entry name" value="AMINOALKYLPHOSPHONATE N-ACETYLTRANSFERASE-RELATED-RELATED"/>
    <property type="match status" value="1"/>
</dbReference>
<dbReference type="EMBL" id="JBHSFP010000001">
    <property type="protein sequence ID" value="MFC4529195.1"/>
    <property type="molecule type" value="Genomic_DNA"/>
</dbReference>
<dbReference type="Proteomes" id="UP001596004">
    <property type="component" value="Unassembled WGS sequence"/>
</dbReference>
<dbReference type="Gene3D" id="3.40.630.30">
    <property type="match status" value="1"/>
</dbReference>
<dbReference type="InterPro" id="IPR050832">
    <property type="entry name" value="Bact_Acetyltransf"/>
</dbReference>
<dbReference type="InterPro" id="IPR000182">
    <property type="entry name" value="GNAT_dom"/>
</dbReference>
<proteinExistence type="predicted"/>
<reference evidence="5" key="1">
    <citation type="journal article" date="2019" name="Int. J. Syst. Evol. Microbiol.">
        <title>The Global Catalogue of Microorganisms (GCM) 10K type strain sequencing project: providing services to taxonomists for standard genome sequencing and annotation.</title>
        <authorList>
            <consortium name="The Broad Institute Genomics Platform"/>
            <consortium name="The Broad Institute Genome Sequencing Center for Infectious Disease"/>
            <person name="Wu L."/>
            <person name="Ma J."/>
        </authorList>
    </citation>
    <scope>NUCLEOTIDE SEQUENCE [LARGE SCALE GENOMIC DNA]</scope>
    <source>
        <strain evidence="5">CGMCC 4.7132</strain>
    </source>
</reference>
<protein>
    <submittedName>
        <fullName evidence="4">GNAT family N-acetyltransferase</fullName>
    </submittedName>
</protein>
<evidence type="ECO:0000313" key="4">
    <source>
        <dbReference type="EMBL" id="MFC4529195.1"/>
    </source>
</evidence>
<name>A0ABV9C8M3_9ACTN</name>
<accession>A0ABV9C8M3</accession>
<evidence type="ECO:0000256" key="1">
    <source>
        <dbReference type="ARBA" id="ARBA00022679"/>
    </source>
</evidence>
<dbReference type="RefSeq" id="WP_380835545.1">
    <property type="nucleotide sequence ID" value="NZ_JBHSFP010000001.1"/>
</dbReference>
<gene>
    <name evidence="4" type="ORF">ACFO60_00350</name>
</gene>
<dbReference type="SUPFAM" id="SSF55729">
    <property type="entry name" value="Acyl-CoA N-acyltransferases (Nat)"/>
    <property type="match status" value="1"/>
</dbReference>
<dbReference type="InterPro" id="IPR016181">
    <property type="entry name" value="Acyl_CoA_acyltransferase"/>
</dbReference>
<dbReference type="CDD" id="cd04301">
    <property type="entry name" value="NAT_SF"/>
    <property type="match status" value="1"/>
</dbReference>
<dbReference type="PROSITE" id="PS51186">
    <property type="entry name" value="GNAT"/>
    <property type="match status" value="1"/>
</dbReference>
<keyword evidence="1" id="KW-0808">Transferase</keyword>
<evidence type="ECO:0000313" key="5">
    <source>
        <dbReference type="Proteomes" id="UP001596004"/>
    </source>
</evidence>
<sequence length="161" mass="17594">MTTDQTTFAVRPVPYDDPAAEALRQAMDAEMRLRYADRLADPGHLPTGMGVRAETVLHTGVAFDAGLPVGHIALRRLGEEVELKRMYVAPSHRGTGVARALLAAAEDAARALGAERIILQTGDRQPDAVRLYERAGYTRVPIFPPYESLDYSLCFEKALAS</sequence>